<dbReference type="HAMAP" id="MF_00262">
    <property type="entry name" value="MinE"/>
    <property type="match status" value="1"/>
</dbReference>
<sequence length="149" mass="17043">MISELLERLLLRFQADTSREKVKRRLQLVIAQDRADLTPQMMEAMRKEILEVVSRYVEIDSEGLEFSLDSSQRSTALIANVPIRRIKNETEEASEINDDIPLAIRSPETSQINQDIPLAIRSPEALEISNDISLIERKEIPENNQDASK</sequence>
<proteinExistence type="inferred from homology"/>
<dbReference type="Pfam" id="PF03776">
    <property type="entry name" value="MinE"/>
    <property type="match status" value="1"/>
</dbReference>
<dbReference type="SUPFAM" id="SSF55229">
    <property type="entry name" value="Cell division protein MinE topological specificity domain"/>
    <property type="match status" value="1"/>
</dbReference>
<dbReference type="PATRIC" id="fig|1173022.3.peg.2310"/>
<evidence type="ECO:0000256" key="3">
    <source>
        <dbReference type="HAMAP-Rule" id="MF_00262"/>
    </source>
</evidence>
<dbReference type="Gene3D" id="3.30.1070.10">
    <property type="entry name" value="Cell division topological specificity factor MinE"/>
    <property type="match status" value="1"/>
</dbReference>
<keyword evidence="3" id="KW-0131">Cell cycle</keyword>
<organism evidence="4 5">
    <name type="scientific">Crinalium epipsammum PCC 9333</name>
    <dbReference type="NCBI Taxonomy" id="1173022"/>
    <lineage>
        <taxon>Bacteria</taxon>
        <taxon>Bacillati</taxon>
        <taxon>Cyanobacteriota</taxon>
        <taxon>Cyanophyceae</taxon>
        <taxon>Gomontiellales</taxon>
        <taxon>Gomontiellaceae</taxon>
        <taxon>Crinalium</taxon>
    </lineage>
</organism>
<protein>
    <recommendedName>
        <fullName evidence="3">Cell division topological specificity factor</fullName>
    </recommendedName>
</protein>
<dbReference type="STRING" id="1173022.Cri9333_2140"/>
<evidence type="ECO:0000313" key="5">
    <source>
        <dbReference type="Proteomes" id="UP000010472"/>
    </source>
</evidence>
<dbReference type="Proteomes" id="UP000010472">
    <property type="component" value="Chromosome"/>
</dbReference>
<evidence type="ECO:0000256" key="1">
    <source>
        <dbReference type="ARBA" id="ARBA00008168"/>
    </source>
</evidence>
<dbReference type="GO" id="GO:0032955">
    <property type="term" value="P:regulation of division septum assembly"/>
    <property type="evidence" value="ECO:0007669"/>
    <property type="project" value="InterPro"/>
</dbReference>
<dbReference type="NCBIfam" id="TIGR01215">
    <property type="entry name" value="minE"/>
    <property type="match status" value="1"/>
</dbReference>
<keyword evidence="5" id="KW-1185">Reference proteome</keyword>
<reference evidence="4 5" key="1">
    <citation type="submission" date="2012-06" db="EMBL/GenBank/DDBJ databases">
        <title>Finished chromosome of genome of Crinalium epipsammum PCC 9333.</title>
        <authorList>
            <consortium name="US DOE Joint Genome Institute"/>
            <person name="Gugger M."/>
            <person name="Coursin T."/>
            <person name="Rippka R."/>
            <person name="Tandeau De Marsac N."/>
            <person name="Huntemann M."/>
            <person name="Wei C.-L."/>
            <person name="Han J."/>
            <person name="Detter J.C."/>
            <person name="Han C."/>
            <person name="Tapia R."/>
            <person name="Davenport K."/>
            <person name="Daligault H."/>
            <person name="Erkkila T."/>
            <person name="Gu W."/>
            <person name="Munk A.C.C."/>
            <person name="Teshima H."/>
            <person name="Xu Y."/>
            <person name="Chain P."/>
            <person name="Chen A."/>
            <person name="Krypides N."/>
            <person name="Mavromatis K."/>
            <person name="Markowitz V."/>
            <person name="Szeto E."/>
            <person name="Ivanova N."/>
            <person name="Mikhailova N."/>
            <person name="Ovchinnikova G."/>
            <person name="Pagani I."/>
            <person name="Pati A."/>
            <person name="Goodwin L."/>
            <person name="Peters L."/>
            <person name="Pitluck S."/>
            <person name="Woyke T."/>
            <person name="Kerfeld C."/>
        </authorList>
    </citation>
    <scope>NUCLEOTIDE SEQUENCE [LARGE SCALE GENOMIC DNA]</scope>
    <source>
        <strain evidence="4 5">PCC 9333</strain>
    </source>
</reference>
<dbReference type="KEGG" id="cep:Cri9333_2140"/>
<comment type="similarity">
    <text evidence="1 3">Belongs to the MinE family.</text>
</comment>
<dbReference type="AlphaFoldDB" id="K9VYG4"/>
<dbReference type="GO" id="GO:0051301">
    <property type="term" value="P:cell division"/>
    <property type="evidence" value="ECO:0007669"/>
    <property type="project" value="UniProtKB-KW"/>
</dbReference>
<dbReference type="eggNOG" id="COG0851">
    <property type="taxonomic scope" value="Bacteria"/>
</dbReference>
<dbReference type="HOGENOM" id="CLU_137929_1_1_3"/>
<name>K9VYG4_9CYAN</name>
<comment type="function">
    <text evidence="2 3">Prevents the cell division inhibition by proteins MinC and MinD at internal division sites while permitting inhibition at polar sites. This ensures cell division at the proper site by restricting the formation of a division septum at the midpoint of the long axis of the cell.</text>
</comment>
<evidence type="ECO:0000313" key="4">
    <source>
        <dbReference type="EMBL" id="AFZ13016.1"/>
    </source>
</evidence>
<dbReference type="OrthoDB" id="9796578at2"/>
<gene>
    <name evidence="3" type="primary">minE</name>
    <name evidence="4" type="ORF">Cri9333_2140</name>
</gene>
<evidence type="ECO:0000256" key="2">
    <source>
        <dbReference type="ARBA" id="ARBA00025265"/>
    </source>
</evidence>
<keyword evidence="3 4" id="KW-0132">Cell division</keyword>
<accession>K9VYG4</accession>
<dbReference type="EMBL" id="CP003620">
    <property type="protein sequence ID" value="AFZ13016.1"/>
    <property type="molecule type" value="Genomic_DNA"/>
</dbReference>
<dbReference type="InterPro" id="IPR005527">
    <property type="entry name" value="MinE"/>
</dbReference>
<dbReference type="InterPro" id="IPR036707">
    <property type="entry name" value="MinE_sf"/>
</dbReference>